<evidence type="ECO:0000313" key="1">
    <source>
        <dbReference type="EMBL" id="WOF23840.1"/>
    </source>
</evidence>
<reference evidence="1 2" key="1">
    <citation type="submission" date="2023-02" db="EMBL/GenBank/DDBJ databases">
        <title>Microbacterium betulae sp. nov., isolated from birch wood.</title>
        <authorList>
            <person name="Pasciak M."/>
            <person name="Pawlik K.J."/>
            <person name="Martynowski D."/>
            <person name="Laczmanski L."/>
            <person name="Ciekot J."/>
            <person name="Szponar B."/>
            <person name="Wojcik-Fatla A."/>
            <person name="Mackiewicz B."/>
            <person name="Farian E."/>
            <person name="Cholewa G."/>
            <person name="Cholewa A."/>
            <person name="Dutkiewicz J."/>
        </authorList>
    </citation>
    <scope>NUCLEOTIDE SEQUENCE [LARGE SCALE GENOMIC DNA]</scope>
    <source>
        <strain evidence="1 2">AB</strain>
    </source>
</reference>
<organism evidence="1 2">
    <name type="scientific">Microbacterium betulae</name>
    <dbReference type="NCBI Taxonomy" id="2981139"/>
    <lineage>
        <taxon>Bacteria</taxon>
        <taxon>Bacillati</taxon>
        <taxon>Actinomycetota</taxon>
        <taxon>Actinomycetes</taxon>
        <taxon>Micrococcales</taxon>
        <taxon>Microbacteriaceae</taxon>
        <taxon>Microbacterium</taxon>
    </lineage>
</organism>
<gene>
    <name evidence="1" type="ORF">N8K70_03930</name>
</gene>
<dbReference type="KEGG" id="mbet:N8K70_03930"/>
<proteinExistence type="predicted"/>
<accession>A0AA97FK82</accession>
<protein>
    <submittedName>
        <fullName evidence="1">Uncharacterized protein</fullName>
    </submittedName>
</protein>
<evidence type="ECO:0000313" key="2">
    <source>
        <dbReference type="Proteomes" id="UP001305498"/>
    </source>
</evidence>
<sequence length="181" mass="19659">MTGTPVVIGGDDIVTALEAQLKGNVPLVIEALKLERLGEVKTWQVVPDADAISAAQLPAVAIVTPRVSTQPRGSHTEYSADWEVSVGVFARGKDHEETQTQIQAWAKVLRVAALLSRTLTGTRIEMRWAGELYDLIPTKQDARTIAGAEVLFDAHVDTALDLTSLRRDPTLISVHPNVQPH</sequence>
<name>A0AA97FK82_9MICO</name>
<dbReference type="RefSeq" id="WP_317140311.1">
    <property type="nucleotide sequence ID" value="NZ_CP118157.1"/>
</dbReference>
<keyword evidence="2" id="KW-1185">Reference proteome</keyword>
<dbReference type="EMBL" id="CP118157">
    <property type="protein sequence ID" value="WOF23840.1"/>
    <property type="molecule type" value="Genomic_DNA"/>
</dbReference>
<dbReference type="AlphaFoldDB" id="A0AA97FK82"/>
<dbReference type="Proteomes" id="UP001305498">
    <property type="component" value="Chromosome"/>
</dbReference>